<feature type="domain" description="Tetrahydrofolate dehydrogenase/cyclohydrolase catalytic" evidence="13">
    <location>
        <begin position="4"/>
        <end position="119"/>
    </location>
</feature>
<dbReference type="UniPathway" id="UPA00193"/>
<dbReference type="eggNOG" id="COG0190">
    <property type="taxonomic scope" value="Bacteria"/>
</dbReference>
<evidence type="ECO:0000256" key="7">
    <source>
        <dbReference type="ARBA" id="ARBA00022857"/>
    </source>
</evidence>
<dbReference type="GO" id="GO:0006164">
    <property type="term" value="P:purine nucleotide biosynthetic process"/>
    <property type="evidence" value="ECO:0007669"/>
    <property type="project" value="UniProtKB-KW"/>
</dbReference>
<dbReference type="FunFam" id="3.40.50.10860:FF:000005">
    <property type="entry name" value="C-1-tetrahydrofolate synthase, cytoplasmic, putative"/>
    <property type="match status" value="1"/>
</dbReference>
<evidence type="ECO:0000256" key="10">
    <source>
        <dbReference type="ARBA" id="ARBA00023167"/>
    </source>
</evidence>
<feature type="binding site" evidence="12">
    <location>
        <begin position="164"/>
        <end position="166"/>
    </location>
    <ligand>
        <name>NADP(+)</name>
        <dbReference type="ChEBI" id="CHEBI:58349"/>
    </ligand>
</feature>
<comment type="pathway">
    <text evidence="1 12">One-carbon metabolism; tetrahydrofolate interconversion.</text>
</comment>
<dbReference type="SUPFAM" id="SSF53223">
    <property type="entry name" value="Aminoacid dehydrogenase-like, N-terminal domain"/>
    <property type="match status" value="1"/>
</dbReference>
<keyword evidence="3 12" id="KW-0554">One-carbon metabolism</keyword>
<sequence length="293" mass="31572">MIKIDGKQTALDIQKEIAQEVEKIKANGGKAPHLAAVLVGNDGASETYVGHKVKACERVGFESTLLRYDDTISEDELLKVVEDLNQNPEIDGFIVQFPVPKHISETKIVEHIAPEKDVDGLHPINIGRVAKNLPAYVSATPQGILTLLERYQIDTSGKHCVVLGRSQLVGRPLSILLSQKSDVGNCTVTVCHSRTPNVAQFTKQADILVAAMGIPAFVKADMVKEGAIVIDVGTTRVPDASRKKGFRLSGDVNFAEVAEKSSYITPVPGGVGPMTVTSLLQNTLLAAQKKVYK</sequence>
<dbReference type="PROSITE" id="PS00767">
    <property type="entry name" value="THF_DHG_CYH_2"/>
    <property type="match status" value="1"/>
</dbReference>
<comment type="function">
    <text evidence="12">Catalyzes the oxidation of 5,10-methylenetetrahydrofolate to 5,10-methenyltetrahydrofolate and then the hydrolysis of 5,10-methenyltetrahydrofolate to 10-formyltetrahydrofolate.</text>
</comment>
<evidence type="ECO:0000256" key="5">
    <source>
        <dbReference type="ARBA" id="ARBA00022755"/>
    </source>
</evidence>
<dbReference type="EMBL" id="AAWS01000005">
    <property type="protein sequence ID" value="EAY30894.1"/>
    <property type="molecule type" value="Genomic_DNA"/>
</dbReference>
<gene>
    <name evidence="12" type="primary">folD</name>
    <name evidence="15" type="ORF">M23134_01218</name>
</gene>
<comment type="similarity">
    <text evidence="12">Belongs to the tetrahydrofolate dehydrogenase/cyclohydrolase family.</text>
</comment>
<keyword evidence="6 12" id="KW-0378">Hydrolase</keyword>
<dbReference type="PANTHER" id="PTHR48099:SF5">
    <property type="entry name" value="C-1-TETRAHYDROFOLATE SYNTHASE, CYTOPLASMIC"/>
    <property type="match status" value="1"/>
</dbReference>
<dbReference type="RefSeq" id="WP_002694605.1">
    <property type="nucleotide sequence ID" value="NZ_AAWS01000005.1"/>
</dbReference>
<keyword evidence="7 12" id="KW-0521">NADP</keyword>
<evidence type="ECO:0000313" key="15">
    <source>
        <dbReference type="EMBL" id="EAY30894.1"/>
    </source>
</evidence>
<organism evidence="15 16">
    <name type="scientific">Microscilla marina ATCC 23134</name>
    <dbReference type="NCBI Taxonomy" id="313606"/>
    <lineage>
        <taxon>Bacteria</taxon>
        <taxon>Pseudomonadati</taxon>
        <taxon>Bacteroidota</taxon>
        <taxon>Cytophagia</taxon>
        <taxon>Cytophagales</taxon>
        <taxon>Microscillaceae</taxon>
        <taxon>Microscilla</taxon>
    </lineage>
</organism>
<dbReference type="GO" id="GO:0004488">
    <property type="term" value="F:methylenetetrahydrofolate dehydrogenase (NADP+) activity"/>
    <property type="evidence" value="ECO:0007669"/>
    <property type="project" value="UniProtKB-UniRule"/>
</dbReference>
<evidence type="ECO:0000256" key="2">
    <source>
        <dbReference type="ARBA" id="ARBA00011738"/>
    </source>
</evidence>
<dbReference type="InterPro" id="IPR000672">
    <property type="entry name" value="THF_DH/CycHdrlase"/>
</dbReference>
<comment type="caution">
    <text evidence="15">The sequence shown here is derived from an EMBL/GenBank/DDBJ whole genome shotgun (WGS) entry which is preliminary data.</text>
</comment>
<dbReference type="SUPFAM" id="SSF51735">
    <property type="entry name" value="NAD(P)-binding Rossmann-fold domains"/>
    <property type="match status" value="1"/>
</dbReference>
<keyword evidence="16" id="KW-1185">Reference proteome</keyword>
<protein>
    <recommendedName>
        <fullName evidence="12">Bifunctional protein FolD</fullName>
    </recommendedName>
    <domain>
        <recommendedName>
            <fullName evidence="12">Methylenetetrahydrofolate dehydrogenase</fullName>
            <ecNumber evidence="12">1.5.1.5</ecNumber>
        </recommendedName>
    </domain>
    <domain>
        <recommendedName>
            <fullName evidence="12">Methenyltetrahydrofolate cyclohydrolase</fullName>
            <ecNumber evidence="12">3.5.4.9</ecNumber>
        </recommendedName>
    </domain>
</protein>
<dbReference type="EC" id="3.5.4.9" evidence="12"/>
<dbReference type="GO" id="GO:0035999">
    <property type="term" value="P:tetrahydrofolate interconversion"/>
    <property type="evidence" value="ECO:0007669"/>
    <property type="project" value="UniProtKB-UniRule"/>
</dbReference>
<dbReference type="NCBIfam" id="NF010783">
    <property type="entry name" value="PRK14186.1"/>
    <property type="match status" value="1"/>
</dbReference>
<dbReference type="EC" id="1.5.1.5" evidence="12"/>
<dbReference type="InterPro" id="IPR020631">
    <property type="entry name" value="THF_DH/CycHdrlase_NAD-bd_dom"/>
</dbReference>
<keyword evidence="5 12" id="KW-0658">Purine biosynthesis</keyword>
<feature type="binding site" evidence="12">
    <location>
        <position position="234"/>
    </location>
    <ligand>
        <name>NADP(+)</name>
        <dbReference type="ChEBI" id="CHEBI:58349"/>
    </ligand>
</feature>
<dbReference type="AlphaFoldDB" id="A1ZFX0"/>
<keyword evidence="10 12" id="KW-0486">Methionine biosynthesis</keyword>
<comment type="subunit">
    <text evidence="2 12">Homodimer.</text>
</comment>
<proteinExistence type="inferred from homology"/>
<keyword evidence="8 12" id="KW-0560">Oxidoreductase</keyword>
<dbReference type="PRINTS" id="PR00085">
    <property type="entry name" value="THFDHDRGNASE"/>
</dbReference>
<dbReference type="HAMAP" id="MF_01576">
    <property type="entry name" value="THF_DHG_CYH"/>
    <property type="match status" value="1"/>
</dbReference>
<keyword evidence="11 12" id="KW-0511">Multifunctional enzyme</keyword>
<dbReference type="PANTHER" id="PTHR48099">
    <property type="entry name" value="C-1-TETRAHYDROFOLATE SYNTHASE, CYTOPLASMIC-RELATED"/>
    <property type="match status" value="1"/>
</dbReference>
<evidence type="ECO:0000313" key="16">
    <source>
        <dbReference type="Proteomes" id="UP000004095"/>
    </source>
</evidence>
<evidence type="ECO:0000256" key="8">
    <source>
        <dbReference type="ARBA" id="ARBA00023002"/>
    </source>
</evidence>
<evidence type="ECO:0000256" key="9">
    <source>
        <dbReference type="ARBA" id="ARBA00023102"/>
    </source>
</evidence>
<keyword evidence="9 12" id="KW-0368">Histidine biosynthesis</keyword>
<evidence type="ECO:0000256" key="4">
    <source>
        <dbReference type="ARBA" id="ARBA00022605"/>
    </source>
</evidence>
<evidence type="ECO:0000256" key="1">
    <source>
        <dbReference type="ARBA" id="ARBA00004777"/>
    </source>
</evidence>
<name>A1ZFX0_MICM2</name>
<accession>A1ZFX0</accession>
<dbReference type="Gene3D" id="3.40.50.720">
    <property type="entry name" value="NAD(P)-binding Rossmann-like Domain"/>
    <property type="match status" value="1"/>
</dbReference>
<comment type="catalytic activity">
    <reaction evidence="12">
        <text>(6R)-5,10-methylene-5,6,7,8-tetrahydrofolate + NADP(+) = (6R)-5,10-methenyltetrahydrofolate + NADPH</text>
        <dbReference type="Rhea" id="RHEA:22812"/>
        <dbReference type="ChEBI" id="CHEBI:15636"/>
        <dbReference type="ChEBI" id="CHEBI:57455"/>
        <dbReference type="ChEBI" id="CHEBI:57783"/>
        <dbReference type="ChEBI" id="CHEBI:58349"/>
        <dbReference type="EC" id="1.5.1.5"/>
    </reaction>
</comment>
<evidence type="ECO:0000256" key="3">
    <source>
        <dbReference type="ARBA" id="ARBA00022563"/>
    </source>
</evidence>
<evidence type="ECO:0000259" key="14">
    <source>
        <dbReference type="Pfam" id="PF02882"/>
    </source>
</evidence>
<evidence type="ECO:0000256" key="11">
    <source>
        <dbReference type="ARBA" id="ARBA00023268"/>
    </source>
</evidence>
<evidence type="ECO:0000259" key="13">
    <source>
        <dbReference type="Pfam" id="PF00763"/>
    </source>
</evidence>
<dbReference type="InterPro" id="IPR020867">
    <property type="entry name" value="THF_DH/CycHdrlase_CS"/>
</dbReference>
<dbReference type="InterPro" id="IPR020630">
    <property type="entry name" value="THF_DH/CycHdrlase_cat_dom"/>
</dbReference>
<feature type="domain" description="Tetrahydrofolate dehydrogenase/cyclohydrolase NAD(P)-binding" evidence="14">
    <location>
        <begin position="138"/>
        <end position="290"/>
    </location>
</feature>
<dbReference type="CDD" id="cd01080">
    <property type="entry name" value="NAD_bind_m-THF_DH_Cyclohyd"/>
    <property type="match status" value="1"/>
</dbReference>
<dbReference type="InterPro" id="IPR046346">
    <property type="entry name" value="Aminoacid_DH-like_N_sf"/>
</dbReference>
<dbReference type="Gene3D" id="3.40.50.10860">
    <property type="entry name" value="Leucine Dehydrogenase, chain A, domain 1"/>
    <property type="match status" value="1"/>
</dbReference>
<dbReference type="Proteomes" id="UP000004095">
    <property type="component" value="Unassembled WGS sequence"/>
</dbReference>
<dbReference type="Pfam" id="PF02882">
    <property type="entry name" value="THF_DHG_CYH_C"/>
    <property type="match status" value="1"/>
</dbReference>
<keyword evidence="4 12" id="KW-0028">Amino-acid biosynthesis</keyword>
<dbReference type="GO" id="GO:0009086">
    <property type="term" value="P:methionine biosynthetic process"/>
    <property type="evidence" value="ECO:0007669"/>
    <property type="project" value="UniProtKB-KW"/>
</dbReference>
<comment type="catalytic activity">
    <reaction evidence="12">
        <text>(6R)-5,10-methenyltetrahydrofolate + H2O = (6R)-10-formyltetrahydrofolate + H(+)</text>
        <dbReference type="Rhea" id="RHEA:23700"/>
        <dbReference type="ChEBI" id="CHEBI:15377"/>
        <dbReference type="ChEBI" id="CHEBI:15378"/>
        <dbReference type="ChEBI" id="CHEBI:57455"/>
        <dbReference type="ChEBI" id="CHEBI:195366"/>
        <dbReference type="EC" id="3.5.4.9"/>
    </reaction>
</comment>
<dbReference type="FunFam" id="3.40.50.720:FF:000189">
    <property type="entry name" value="Bifunctional protein FolD"/>
    <property type="match status" value="1"/>
</dbReference>
<dbReference type="GO" id="GO:0005829">
    <property type="term" value="C:cytosol"/>
    <property type="evidence" value="ECO:0007669"/>
    <property type="project" value="TreeGrafter"/>
</dbReference>
<dbReference type="OrthoDB" id="9803580at2"/>
<reference evidence="15 16" key="1">
    <citation type="submission" date="2007-01" db="EMBL/GenBank/DDBJ databases">
        <authorList>
            <person name="Haygood M."/>
            <person name="Podell S."/>
            <person name="Anderson C."/>
            <person name="Hopkinson B."/>
            <person name="Roe K."/>
            <person name="Barbeau K."/>
            <person name="Gaasterland T."/>
            <person name="Ferriera S."/>
            <person name="Johnson J."/>
            <person name="Kravitz S."/>
            <person name="Beeson K."/>
            <person name="Sutton G."/>
            <person name="Rogers Y.-H."/>
            <person name="Friedman R."/>
            <person name="Frazier M."/>
            <person name="Venter J.C."/>
        </authorList>
    </citation>
    <scope>NUCLEOTIDE SEQUENCE [LARGE SCALE GENOMIC DNA]</scope>
    <source>
        <strain evidence="15 16">ATCC 23134</strain>
    </source>
</reference>
<dbReference type="InterPro" id="IPR036291">
    <property type="entry name" value="NAD(P)-bd_dom_sf"/>
</dbReference>
<dbReference type="GO" id="GO:0000105">
    <property type="term" value="P:L-histidine biosynthetic process"/>
    <property type="evidence" value="ECO:0007669"/>
    <property type="project" value="UniProtKB-KW"/>
</dbReference>
<dbReference type="Pfam" id="PF00763">
    <property type="entry name" value="THF_DHG_CYH"/>
    <property type="match status" value="1"/>
</dbReference>
<dbReference type="GO" id="GO:0004477">
    <property type="term" value="F:methenyltetrahydrofolate cyclohydrolase activity"/>
    <property type="evidence" value="ECO:0007669"/>
    <property type="project" value="UniProtKB-UniRule"/>
</dbReference>
<evidence type="ECO:0000256" key="6">
    <source>
        <dbReference type="ARBA" id="ARBA00022801"/>
    </source>
</evidence>
<comment type="caution">
    <text evidence="12">Lacks conserved residue(s) required for the propagation of feature annotation.</text>
</comment>
<evidence type="ECO:0000256" key="12">
    <source>
        <dbReference type="HAMAP-Rule" id="MF_01576"/>
    </source>
</evidence>